<dbReference type="SUPFAM" id="SSF56059">
    <property type="entry name" value="Glutathione synthetase ATP-binding domain-like"/>
    <property type="match status" value="1"/>
</dbReference>
<dbReference type="PROSITE" id="PS00867">
    <property type="entry name" value="CPSASE_2"/>
    <property type="match status" value="1"/>
</dbReference>
<keyword evidence="3 4" id="KW-0067">ATP-binding</keyword>
<protein>
    <submittedName>
        <fullName evidence="6">ATP-grasp domain-containing protein</fullName>
    </submittedName>
</protein>
<dbReference type="PROSITE" id="PS50975">
    <property type="entry name" value="ATP_GRASP"/>
    <property type="match status" value="1"/>
</dbReference>
<dbReference type="InterPro" id="IPR052032">
    <property type="entry name" value="ATP-dep_AA_Ligase"/>
</dbReference>
<keyword evidence="7" id="KW-1185">Reference proteome</keyword>
<dbReference type="InterPro" id="IPR005479">
    <property type="entry name" value="CPAse_ATP-bd"/>
</dbReference>
<dbReference type="Pfam" id="PF13535">
    <property type="entry name" value="ATP-grasp_4"/>
    <property type="match status" value="1"/>
</dbReference>
<organism evidence="6 7">
    <name type="scientific">Halomonas pelophila</name>
    <dbReference type="NCBI Taxonomy" id="3151122"/>
    <lineage>
        <taxon>Bacteria</taxon>
        <taxon>Pseudomonadati</taxon>
        <taxon>Pseudomonadota</taxon>
        <taxon>Gammaproteobacteria</taxon>
        <taxon>Oceanospirillales</taxon>
        <taxon>Halomonadaceae</taxon>
        <taxon>Halomonas</taxon>
    </lineage>
</organism>
<name>A0ABV1NAH8_9GAMM</name>
<evidence type="ECO:0000313" key="6">
    <source>
        <dbReference type="EMBL" id="MEQ6890101.1"/>
    </source>
</evidence>
<dbReference type="EMBL" id="JBEGCI010000016">
    <property type="protein sequence ID" value="MEQ6890101.1"/>
    <property type="molecule type" value="Genomic_DNA"/>
</dbReference>
<evidence type="ECO:0000256" key="2">
    <source>
        <dbReference type="ARBA" id="ARBA00022741"/>
    </source>
</evidence>
<keyword evidence="2 4" id="KW-0547">Nucleotide-binding</keyword>
<evidence type="ECO:0000313" key="7">
    <source>
        <dbReference type="Proteomes" id="UP001472978"/>
    </source>
</evidence>
<dbReference type="PANTHER" id="PTHR43585">
    <property type="entry name" value="FUMIPYRROLE BIOSYNTHESIS PROTEIN C"/>
    <property type="match status" value="1"/>
</dbReference>
<dbReference type="Gene3D" id="3.30.470.20">
    <property type="entry name" value="ATP-grasp fold, B domain"/>
    <property type="match status" value="1"/>
</dbReference>
<gene>
    <name evidence="6" type="ORF">ABE957_15625</name>
</gene>
<reference evidence="6 7" key="1">
    <citation type="submission" date="2024-05" db="EMBL/GenBank/DDBJ databases">
        <title>Halomonas sp. CS7 16S ribosomal RNA gene Genome sequencing and assembly.</title>
        <authorList>
            <person name="Yook S."/>
        </authorList>
    </citation>
    <scope>NUCLEOTIDE SEQUENCE [LARGE SCALE GENOMIC DNA]</scope>
    <source>
        <strain evidence="6 7">CS7</strain>
    </source>
</reference>
<evidence type="ECO:0000256" key="1">
    <source>
        <dbReference type="ARBA" id="ARBA00022598"/>
    </source>
</evidence>
<dbReference type="PANTHER" id="PTHR43585:SF2">
    <property type="entry name" value="ATP-GRASP ENZYME FSQD"/>
    <property type="match status" value="1"/>
</dbReference>
<feature type="domain" description="ATP-grasp" evidence="5">
    <location>
        <begin position="107"/>
        <end position="324"/>
    </location>
</feature>
<proteinExistence type="predicted"/>
<evidence type="ECO:0000256" key="3">
    <source>
        <dbReference type="ARBA" id="ARBA00022840"/>
    </source>
</evidence>
<dbReference type="InterPro" id="IPR011761">
    <property type="entry name" value="ATP-grasp"/>
</dbReference>
<comment type="caution">
    <text evidence="6">The sequence shown here is derived from an EMBL/GenBank/DDBJ whole genome shotgun (WGS) entry which is preliminary data.</text>
</comment>
<keyword evidence="1" id="KW-0436">Ligase</keyword>
<sequence>MSWNVFIVGQDRLAQRMLPHLRHAEQYAFHPLLTLDKVVHAEEYPFDRLVESALEELRRFDGPVDAIVGYWDFPTSGLLPVLRQARGLPGPSLAAFLKCEHKYWSRLEQARSVPDCVPAFQALDPFDERAVESVEINYPFWLKPIKAHSSHLGFCIENADQLREVLPLIRAGIGRFGRPFDEVCAHVALPDEVAAVTGHHCIAEAIISAGRQVTLEGYVLNGEVHLVGIVDSLRDTEHPSVLLRYEYPSSLPEALQRRMLDLTRRFIAQIGFDDAPFNIEFFHDEQSDRLWLLEVNARISRSHAALFQLVDGAPHLQVMVDVALGMAPRMPHREGRYGVAAKQMLRVFDDGRVSRVPSEAEIRRVEAAFPGTLVQLNVAEGMWLSELQHQDSFSWELGVLFVGADDRETLDARIAQCRRMLPFEIEPLSDEGRDEA</sequence>
<dbReference type="Proteomes" id="UP001472978">
    <property type="component" value="Unassembled WGS sequence"/>
</dbReference>
<accession>A0ABV1NAH8</accession>
<evidence type="ECO:0000256" key="4">
    <source>
        <dbReference type="PROSITE-ProRule" id="PRU00409"/>
    </source>
</evidence>
<dbReference type="RefSeq" id="WP_349759593.1">
    <property type="nucleotide sequence ID" value="NZ_JBEGCI010000016.1"/>
</dbReference>
<evidence type="ECO:0000259" key="5">
    <source>
        <dbReference type="PROSITE" id="PS50975"/>
    </source>
</evidence>